<evidence type="ECO:0000313" key="5">
    <source>
        <dbReference type="EMBL" id="KAG7439741.1"/>
    </source>
</evidence>
<protein>
    <recommendedName>
        <fullName evidence="4">HMG box domain-containing protein</fullName>
    </recommendedName>
</protein>
<dbReference type="AlphaFoldDB" id="A0A9P7VF13"/>
<evidence type="ECO:0000256" key="3">
    <source>
        <dbReference type="PROSITE-ProRule" id="PRU00267"/>
    </source>
</evidence>
<dbReference type="SUPFAM" id="SSF47095">
    <property type="entry name" value="HMG-box"/>
    <property type="match status" value="1"/>
</dbReference>
<proteinExistence type="predicted"/>
<comment type="caution">
    <text evidence="5">The sequence shown here is derived from an EMBL/GenBank/DDBJ whole genome shotgun (WGS) entry which is preliminary data.</text>
</comment>
<dbReference type="PANTHER" id="PTHR45789">
    <property type="entry name" value="FI18025P1"/>
    <property type="match status" value="1"/>
</dbReference>
<dbReference type="Pfam" id="PF00505">
    <property type="entry name" value="HMG_box"/>
    <property type="match status" value="1"/>
</dbReference>
<dbReference type="PANTHER" id="PTHR45789:SF2">
    <property type="entry name" value="FI18025P1"/>
    <property type="match status" value="1"/>
</dbReference>
<dbReference type="GO" id="GO:0000978">
    <property type="term" value="F:RNA polymerase II cis-regulatory region sequence-specific DNA binding"/>
    <property type="evidence" value="ECO:0007669"/>
    <property type="project" value="TreeGrafter"/>
</dbReference>
<dbReference type="GeneID" id="66100847"/>
<evidence type="ECO:0000259" key="4">
    <source>
        <dbReference type="PROSITE" id="PS50118"/>
    </source>
</evidence>
<evidence type="ECO:0000256" key="2">
    <source>
        <dbReference type="ARBA" id="ARBA00023242"/>
    </source>
</evidence>
<dbReference type="PROSITE" id="PS50118">
    <property type="entry name" value="HMG_BOX_2"/>
    <property type="match status" value="1"/>
</dbReference>
<reference evidence="5" key="1">
    <citation type="submission" date="2020-11" db="EMBL/GenBank/DDBJ databases">
        <title>Adaptations for nitrogen fixation in a non-lichenized fungal sporocarp promotes dispersal by wood-feeding termites.</title>
        <authorList>
            <consortium name="DOE Joint Genome Institute"/>
            <person name="Koch R.A."/>
            <person name="Yoon G."/>
            <person name="Arayal U."/>
            <person name="Lail K."/>
            <person name="Amirebrahimi M."/>
            <person name="Labutti K."/>
            <person name="Lipzen A."/>
            <person name="Riley R."/>
            <person name="Barry K."/>
            <person name="Henrissat B."/>
            <person name="Grigoriev I.V."/>
            <person name="Herr J.R."/>
            <person name="Aime M.C."/>
        </authorList>
    </citation>
    <scope>NUCLEOTIDE SEQUENCE</scope>
    <source>
        <strain evidence="5">MCA 3950</strain>
    </source>
</reference>
<keyword evidence="2 3" id="KW-0539">Nucleus</keyword>
<feature type="domain" description="HMG box" evidence="4">
    <location>
        <begin position="1"/>
        <end position="60"/>
    </location>
</feature>
<feature type="DNA-binding region" description="HMG box" evidence="3">
    <location>
        <begin position="1"/>
        <end position="60"/>
    </location>
</feature>
<dbReference type="GO" id="GO:0000981">
    <property type="term" value="F:DNA-binding transcription factor activity, RNA polymerase II-specific"/>
    <property type="evidence" value="ECO:0007669"/>
    <property type="project" value="TreeGrafter"/>
</dbReference>
<dbReference type="Proteomes" id="UP000812287">
    <property type="component" value="Unassembled WGS sequence"/>
</dbReference>
<name>A0A9P7VF13_9AGAR</name>
<dbReference type="CDD" id="cd01389">
    <property type="entry name" value="HMG-box_ROX1-like"/>
    <property type="match status" value="1"/>
</dbReference>
<dbReference type="EMBL" id="MU250585">
    <property type="protein sequence ID" value="KAG7439741.1"/>
    <property type="molecule type" value="Genomic_DNA"/>
</dbReference>
<dbReference type="OrthoDB" id="6247875at2759"/>
<dbReference type="InterPro" id="IPR051356">
    <property type="entry name" value="SOX/SOX-like_TF"/>
</dbReference>
<dbReference type="InterPro" id="IPR036910">
    <property type="entry name" value="HMG_box_dom_sf"/>
</dbReference>
<keyword evidence="1 3" id="KW-0238">DNA-binding</keyword>
<evidence type="ECO:0000313" key="6">
    <source>
        <dbReference type="Proteomes" id="UP000812287"/>
    </source>
</evidence>
<dbReference type="InterPro" id="IPR009071">
    <property type="entry name" value="HMG_box_dom"/>
</dbReference>
<feature type="non-terminal residue" evidence="5">
    <location>
        <position position="1"/>
    </location>
</feature>
<dbReference type="GO" id="GO:0005634">
    <property type="term" value="C:nucleus"/>
    <property type="evidence" value="ECO:0007669"/>
    <property type="project" value="UniProtKB-UniRule"/>
</dbReference>
<evidence type="ECO:0000256" key="1">
    <source>
        <dbReference type="ARBA" id="ARBA00023125"/>
    </source>
</evidence>
<gene>
    <name evidence="5" type="ORF">BT62DRAFT_1055062</name>
</gene>
<dbReference type="Gene3D" id="1.10.30.10">
    <property type="entry name" value="High mobility group box domain"/>
    <property type="match status" value="1"/>
</dbReference>
<accession>A0A9P7VF13</accession>
<dbReference type="RefSeq" id="XP_043033241.1">
    <property type="nucleotide sequence ID" value="XM_043178555.1"/>
</dbReference>
<sequence>ILRSHYWRNNKDTIPECDHHEISRTCGELWKALSSEEQQVYRDLADDAKKDHRAKYPNYKFKPVPRKKKTRKRVDPYPHIIEGARFEMLIGGGINGVKLERAVEMNDTMREAPSPSAITNRDQIAISMLQFSASGCQEEFICSEEEILIPTSGCNVPSLVLDAPNLEMVCRFFFPPQ</sequence>
<keyword evidence="6" id="KW-1185">Reference proteome</keyword>
<organism evidence="5 6">
    <name type="scientific">Guyanagaster necrorhizus</name>
    <dbReference type="NCBI Taxonomy" id="856835"/>
    <lineage>
        <taxon>Eukaryota</taxon>
        <taxon>Fungi</taxon>
        <taxon>Dikarya</taxon>
        <taxon>Basidiomycota</taxon>
        <taxon>Agaricomycotina</taxon>
        <taxon>Agaricomycetes</taxon>
        <taxon>Agaricomycetidae</taxon>
        <taxon>Agaricales</taxon>
        <taxon>Marasmiineae</taxon>
        <taxon>Physalacriaceae</taxon>
        <taxon>Guyanagaster</taxon>
    </lineage>
</organism>